<organism evidence="3 4">
    <name type="scientific">Paralvinella palmiformis</name>
    <dbReference type="NCBI Taxonomy" id="53620"/>
    <lineage>
        <taxon>Eukaryota</taxon>
        <taxon>Metazoa</taxon>
        <taxon>Spiralia</taxon>
        <taxon>Lophotrochozoa</taxon>
        <taxon>Annelida</taxon>
        <taxon>Polychaeta</taxon>
        <taxon>Sedentaria</taxon>
        <taxon>Canalipalpata</taxon>
        <taxon>Terebellida</taxon>
        <taxon>Terebelliformia</taxon>
        <taxon>Alvinellidae</taxon>
        <taxon>Paralvinella</taxon>
    </lineage>
</organism>
<dbReference type="PANTHER" id="PTHR13309:SF0">
    <property type="entry name" value="FMR1-INTERACTING PROTEIN NUFIP1"/>
    <property type="match status" value="1"/>
</dbReference>
<dbReference type="Proteomes" id="UP001208570">
    <property type="component" value="Unassembled WGS sequence"/>
</dbReference>
<feature type="region of interest" description="Disordered" evidence="1">
    <location>
        <begin position="513"/>
        <end position="540"/>
    </location>
</feature>
<feature type="compositionally biased region" description="Acidic residues" evidence="1">
    <location>
        <begin position="591"/>
        <end position="603"/>
    </location>
</feature>
<dbReference type="InterPro" id="IPR039136">
    <property type="entry name" value="NUFIP1-like"/>
</dbReference>
<feature type="region of interest" description="Disordered" evidence="1">
    <location>
        <begin position="591"/>
        <end position="689"/>
    </location>
</feature>
<keyword evidence="4" id="KW-1185">Reference proteome</keyword>
<proteinExistence type="predicted"/>
<evidence type="ECO:0000256" key="1">
    <source>
        <dbReference type="SAM" id="MobiDB-lite"/>
    </source>
</evidence>
<evidence type="ECO:0000313" key="4">
    <source>
        <dbReference type="Proteomes" id="UP001208570"/>
    </source>
</evidence>
<feature type="compositionally biased region" description="Basic and acidic residues" evidence="1">
    <location>
        <begin position="261"/>
        <end position="283"/>
    </location>
</feature>
<feature type="region of interest" description="Disordered" evidence="1">
    <location>
        <begin position="1"/>
        <end position="105"/>
    </location>
</feature>
<feature type="region of interest" description="Disordered" evidence="1">
    <location>
        <begin position="782"/>
        <end position="840"/>
    </location>
</feature>
<evidence type="ECO:0000313" key="3">
    <source>
        <dbReference type="EMBL" id="KAK2158476.1"/>
    </source>
</evidence>
<feature type="compositionally biased region" description="Acidic residues" evidence="1">
    <location>
        <begin position="746"/>
        <end position="758"/>
    </location>
</feature>
<feature type="region of interest" description="Disordered" evidence="1">
    <location>
        <begin position="147"/>
        <end position="173"/>
    </location>
</feature>
<sequence>MYPRFRPPMNADPPRGTPGPFNRQWQGFEEPSYRQRPPFIPFSPPHVAGRFAPFRPNHANVNDYPQQYHDKRRGCDSQWPRPRHNAAPFRGHQPEDVNPTDFPDRNHFRTAPYARGRADRLQYHHDNNPDYDGGETPGPWRGRGGFGRGMKRFPNTNRNMDVPQKKKRKIKEKPTGDSCPFYCEACDRGYQVEEKYKEHLSTHIKCGWDGCPYVAAAKLVQIHRDQQHRTGLAKKIWQLETREDIDKWIAERKKNYPTKDTVTRKQHQLEDKIRRGERLETRQFGRFGRGRGRGRGWHHRNQRTSSAEHVSQETTGDSGTSRKPNNNTKAGDPLSFGVSSEQLDSDSDKEVTAKSDGDVSMNNLCGALGSIMSSYSFDSDTEQVDGREKNKSTETPILNNKTAAENRRKRQQEKRNRHKNQQNCKPRHESLLEKLLANEIRHERNVLLQCIRYIVQENFFQLPPVNHSVPDFPEEHSTCGKRNKQTKDSKMTNECIIDDNSAKVVDEAPHLMAPPGEQDMDVSEQPTVEEVSDSEMTQEQSESLVTIQDVSDQPVILDGNGEMRSQEKPTVNLQDAADLPCVQDPEVIDIEDISGDPDIEELSDNNSGSDRTPLDDDTSEEPSNRHPIVQDVVDKPVVDDPPGTPVILDITGFPKIKDLSDSKKREGKDDDDDVSSEEESSSSACEDQAIVDDVVDAPFVQDPSDTPIIQDITSLPIICDIGDSPSPSVGSDEPSTELGPEASSVTDDEPIVQDDADDPVIQDPAETLLILDVSNQLIIQDVTDPDAGQDTKAEPSTSDTSILDPFPFVQNVPDDSVGLDTSDPEAIQDNNTTPSLESTTETIIIEEILEQISAGSVSDTSQH</sequence>
<feature type="region of interest" description="Disordered" evidence="1">
    <location>
        <begin position="719"/>
        <end position="758"/>
    </location>
</feature>
<dbReference type="EMBL" id="JAODUP010000169">
    <property type="protein sequence ID" value="KAK2158476.1"/>
    <property type="molecule type" value="Genomic_DNA"/>
</dbReference>
<gene>
    <name evidence="3" type="ORF">LSH36_169g04006</name>
</gene>
<feature type="compositionally biased region" description="Basic and acidic residues" evidence="1">
    <location>
        <begin position="346"/>
        <end position="357"/>
    </location>
</feature>
<evidence type="ECO:0000259" key="2">
    <source>
        <dbReference type="PROSITE" id="PS00028"/>
    </source>
</evidence>
<dbReference type="PANTHER" id="PTHR13309">
    <property type="entry name" value="NUCLEAR FRAGILE X MENTAL RETARDATION PROTEIN INTERACTING PROTEIN 1"/>
    <property type="match status" value="1"/>
</dbReference>
<dbReference type="PROSITE" id="PS00028">
    <property type="entry name" value="ZINC_FINGER_C2H2_1"/>
    <property type="match status" value="1"/>
</dbReference>
<feature type="region of interest" description="Disordered" evidence="1">
    <location>
        <begin position="379"/>
        <end position="427"/>
    </location>
</feature>
<name>A0AAD9JSR9_9ANNE</name>
<dbReference type="GO" id="GO:0000492">
    <property type="term" value="P:box C/D snoRNP assembly"/>
    <property type="evidence" value="ECO:0007669"/>
    <property type="project" value="TreeGrafter"/>
</dbReference>
<feature type="domain" description="C2H2-type" evidence="2">
    <location>
        <begin position="183"/>
        <end position="203"/>
    </location>
</feature>
<feature type="compositionally biased region" description="Basic and acidic residues" evidence="1">
    <location>
        <begin position="655"/>
        <end position="668"/>
    </location>
</feature>
<protein>
    <recommendedName>
        <fullName evidence="2">C2H2-type domain-containing protein</fullName>
    </recommendedName>
</protein>
<dbReference type="GO" id="GO:0005634">
    <property type="term" value="C:nucleus"/>
    <property type="evidence" value="ECO:0007669"/>
    <property type="project" value="TreeGrafter"/>
</dbReference>
<dbReference type="Pfam" id="PF10453">
    <property type="entry name" value="NUFIP1"/>
    <property type="match status" value="1"/>
</dbReference>
<dbReference type="AlphaFoldDB" id="A0AAD9JSR9"/>
<comment type="caution">
    <text evidence="3">The sequence shown here is derived from an EMBL/GenBank/DDBJ whole genome shotgun (WGS) entry which is preliminary data.</text>
</comment>
<dbReference type="InterPro" id="IPR019496">
    <property type="entry name" value="NUFIP1_cons_dom"/>
</dbReference>
<dbReference type="InterPro" id="IPR013087">
    <property type="entry name" value="Znf_C2H2_type"/>
</dbReference>
<feature type="compositionally biased region" description="Polar residues" evidence="1">
    <location>
        <begin position="303"/>
        <end position="329"/>
    </location>
</feature>
<feature type="compositionally biased region" description="Acidic residues" evidence="1">
    <location>
        <begin position="669"/>
        <end position="680"/>
    </location>
</feature>
<feature type="region of interest" description="Disordered" evidence="1">
    <location>
        <begin position="259"/>
        <end position="361"/>
    </location>
</feature>
<feature type="compositionally biased region" description="Basic residues" evidence="1">
    <location>
        <begin position="288"/>
        <end position="302"/>
    </location>
</feature>
<reference evidence="3" key="1">
    <citation type="journal article" date="2023" name="Mol. Biol. Evol.">
        <title>Third-Generation Sequencing Reveals the Adaptive Role of the Epigenome in Three Deep-Sea Polychaetes.</title>
        <authorList>
            <person name="Perez M."/>
            <person name="Aroh O."/>
            <person name="Sun Y."/>
            <person name="Lan Y."/>
            <person name="Juniper S.K."/>
            <person name="Young C.R."/>
            <person name="Angers B."/>
            <person name="Qian P.Y."/>
        </authorList>
    </citation>
    <scope>NUCLEOTIDE SEQUENCE</scope>
    <source>
        <strain evidence="3">P08H-3</strain>
    </source>
</reference>
<dbReference type="GO" id="GO:0003723">
    <property type="term" value="F:RNA binding"/>
    <property type="evidence" value="ECO:0007669"/>
    <property type="project" value="InterPro"/>
</dbReference>
<feature type="compositionally biased region" description="Basic residues" evidence="1">
    <location>
        <begin position="407"/>
        <end position="420"/>
    </location>
</feature>
<feature type="compositionally biased region" description="Polar residues" evidence="1">
    <location>
        <begin position="393"/>
        <end position="403"/>
    </location>
</feature>
<accession>A0AAD9JSR9</accession>